<feature type="transmembrane region" description="Helical" evidence="6">
    <location>
        <begin position="215"/>
        <end position="237"/>
    </location>
</feature>
<dbReference type="STRING" id="196109.A0A136IVV5"/>
<dbReference type="InterPro" id="IPR049453">
    <property type="entry name" value="Memb_transporter_dom"/>
</dbReference>
<feature type="region of interest" description="Disordered" evidence="5">
    <location>
        <begin position="1"/>
        <end position="78"/>
    </location>
</feature>
<evidence type="ECO:0008006" key="11">
    <source>
        <dbReference type="Google" id="ProtNLM"/>
    </source>
</evidence>
<accession>A0A136IVV5</accession>
<feature type="compositionally biased region" description="Low complexity" evidence="5">
    <location>
        <begin position="17"/>
        <end position="32"/>
    </location>
</feature>
<feature type="compositionally biased region" description="Low complexity" evidence="5">
    <location>
        <begin position="40"/>
        <end position="50"/>
    </location>
</feature>
<feature type="region of interest" description="Disordered" evidence="5">
    <location>
        <begin position="955"/>
        <end position="989"/>
    </location>
</feature>
<keyword evidence="4 6" id="KW-0472">Membrane</keyword>
<feature type="transmembrane region" description="Helical" evidence="6">
    <location>
        <begin position="121"/>
        <end position="140"/>
    </location>
</feature>
<proteinExistence type="predicted"/>
<dbReference type="Pfam" id="PF10337">
    <property type="entry name" value="ArAE_2_N"/>
    <property type="match status" value="2"/>
</dbReference>
<evidence type="ECO:0000256" key="6">
    <source>
        <dbReference type="SAM" id="Phobius"/>
    </source>
</evidence>
<feature type="domain" description="Putative ER transporter 6TM N-terminal" evidence="7">
    <location>
        <begin position="100"/>
        <end position="181"/>
    </location>
</feature>
<dbReference type="InParanoid" id="A0A136IVV5"/>
<evidence type="ECO:0000259" key="8">
    <source>
        <dbReference type="Pfam" id="PF13515"/>
    </source>
</evidence>
<protein>
    <recommendedName>
        <fullName evidence="11">ER transporter 6TM N-terminal domain-containing protein</fullName>
    </recommendedName>
</protein>
<evidence type="ECO:0000313" key="10">
    <source>
        <dbReference type="Proteomes" id="UP000070501"/>
    </source>
</evidence>
<feature type="transmembrane region" description="Helical" evidence="6">
    <location>
        <begin position="152"/>
        <end position="172"/>
    </location>
</feature>
<keyword evidence="10" id="KW-1185">Reference proteome</keyword>
<keyword evidence="3 6" id="KW-1133">Transmembrane helix</keyword>
<evidence type="ECO:0000259" key="7">
    <source>
        <dbReference type="Pfam" id="PF10337"/>
    </source>
</evidence>
<feature type="domain" description="Putative ER transporter 6TM N-terminal" evidence="7">
    <location>
        <begin position="186"/>
        <end position="405"/>
    </location>
</feature>
<feature type="transmembrane region" description="Helical" evidence="6">
    <location>
        <begin position="192"/>
        <end position="208"/>
    </location>
</feature>
<evidence type="ECO:0000256" key="5">
    <source>
        <dbReference type="SAM" id="MobiDB-lite"/>
    </source>
</evidence>
<reference evidence="10" key="1">
    <citation type="submission" date="2016-02" db="EMBL/GenBank/DDBJ databases">
        <title>Draft genome sequence of Microdochium bolleyi, a fungal endophyte of beachgrass.</title>
        <authorList>
            <consortium name="DOE Joint Genome Institute"/>
            <person name="David A.S."/>
            <person name="May G."/>
            <person name="Haridas S."/>
            <person name="Lim J."/>
            <person name="Wang M."/>
            <person name="Labutti K."/>
            <person name="Lipzen A."/>
            <person name="Barry K."/>
            <person name="Grigoriev I.V."/>
        </authorList>
    </citation>
    <scope>NUCLEOTIDE SEQUENCE [LARGE SCALE GENOMIC DNA]</scope>
    <source>
        <strain evidence="10">J235TASD1</strain>
    </source>
</reference>
<evidence type="ECO:0000256" key="1">
    <source>
        <dbReference type="ARBA" id="ARBA00004141"/>
    </source>
</evidence>
<dbReference type="PANTHER" id="PTHR37994">
    <property type="entry name" value="ARAE_2_N DOMAIN-CONTAINING PROTEIN-RELATED"/>
    <property type="match status" value="1"/>
</dbReference>
<feature type="region of interest" description="Disordered" evidence="5">
    <location>
        <begin position="1112"/>
        <end position="1150"/>
    </location>
</feature>
<name>A0A136IVV5_9PEZI</name>
<feature type="compositionally biased region" description="Basic and acidic residues" evidence="5">
    <location>
        <begin position="319"/>
        <end position="330"/>
    </location>
</feature>
<feature type="compositionally biased region" description="Basic and acidic residues" evidence="5">
    <location>
        <begin position="978"/>
        <end position="989"/>
    </location>
</feature>
<evidence type="ECO:0000313" key="9">
    <source>
        <dbReference type="EMBL" id="KXJ88899.1"/>
    </source>
</evidence>
<dbReference type="Pfam" id="PF13515">
    <property type="entry name" value="FUSC_2"/>
    <property type="match status" value="1"/>
</dbReference>
<feature type="transmembrane region" description="Helical" evidence="6">
    <location>
        <begin position="748"/>
        <end position="764"/>
    </location>
</feature>
<feature type="domain" description="Integral membrane bound transporter" evidence="8">
    <location>
        <begin position="693"/>
        <end position="830"/>
    </location>
</feature>
<dbReference type="Proteomes" id="UP000070501">
    <property type="component" value="Unassembled WGS sequence"/>
</dbReference>
<comment type="subcellular location">
    <subcellularLocation>
        <location evidence="1">Membrane</location>
        <topology evidence="1">Multi-pass membrane protein</topology>
    </subcellularLocation>
</comment>
<feature type="region of interest" description="Disordered" evidence="5">
    <location>
        <begin position="318"/>
        <end position="338"/>
    </location>
</feature>
<dbReference type="OrthoDB" id="2274698at2759"/>
<dbReference type="PANTHER" id="PTHR37994:SF4">
    <property type="entry name" value="ER TRANSPORTER 6TM N-TERMINAL DOMAIN-CONTAINING PROTEIN-RELATED"/>
    <property type="match status" value="1"/>
</dbReference>
<evidence type="ECO:0000256" key="3">
    <source>
        <dbReference type="ARBA" id="ARBA00022989"/>
    </source>
</evidence>
<sequence>MADTAAERASARLSGPAAQQRQEQAQQQQQHQQGDHDVAHGAAGPPATAAAHDDGSSADTASPTTPPAPPKSHAAAAASGAAPKQGLLSRLGIEPFIIIMCLKGAVAPTVALAMFQADAIAAYFSTIGYVIAIISVLAMPIMPRGKFLQATLLNLLGVSIGAAVGVLALWSAFQARLHTQTRPSGYNSSQSAVSGIWLFANIWLSNLLRARNPSLNIPVIVYTIMVNIAATYSPLMTSVPALEAFMRQLYVAMLTAFGLALGVSLLILPTSSRMVASGQLKGLLMLLRGIVKQEKAYLESLEKEDMFAKKSKRNIFGRSKKEDGKNKEKNTAPNSHAEAEAVKQTIFKIRELMGKIQVDLPFAQREVAWGKLQPKHFKHITVILREIVIATTGIGTIIDIFQRIAEKRGWVTDENTDLDLLADKLEEKRVWNGVMQQLHEPFRILAEAIDQGLEHAGVVLELLPKPKDAAKKSKDKGRKNRADVDVEAAKANLVNPGDGGFANVLRTKVQVFHTVRKEILVAWARENGLAHDNLEDIAIFSQDEVKHKHERQQLFVLLYIETLMQAAGVAVLKLVEYADNRLEDGSLAKNHIVVPKAKRLKQWITGVLENKDRSQDQNADLFDPGLAVVYTGSGFSKRDPEHRPPTTSWQKAGNVLRSVSKVVSSRESAFGLRVACATMTIGIVAFLEDSHVFFQQQRLVWAMIMVALAMTQTSGQSIHGFLCRVGGTVVAMVLSIVNYYIVDGRTPGVLVFLFLFLAVEYIFFFKYPAFIQASIICIVTHVMIIGYELQTAKLGLAVAERTGQPYYPIYELAPYRLATVAGGCFVAFLWTIFPSPQTDRTWLRQDLAATLFLLAKYFGVMKEKMRVTLDEEVVDVAGSSQKKGTLAHALAKQQRQLSGKLMLLLPSLRQHAEFQRWEPTIGGEFPREVYEDVIMRAMRINSYITLIEHTIDTHPCISPDRRGVGSGTTSEQEQEEQEGGRRGSGRRTEGSWVRAIRRLLSSTNPTQDTIICTLVLLSNALDSGHALPPNLPLPKPYALTRMLEDMQDSDGNRKGLELLDARHMMDAGYAEFAVLQVCSTLICDDLAGLAGDVGELVGMVDFSFEVNGGGGGKGILEREGRGNESSSSGDGSSTIVGGRGAGSGEKGKND</sequence>
<dbReference type="AlphaFoldDB" id="A0A136IVV5"/>
<feature type="transmembrane region" description="Helical" evidence="6">
    <location>
        <begin position="249"/>
        <end position="268"/>
    </location>
</feature>
<gene>
    <name evidence="9" type="ORF">Micbo1qcDRAFT_214084</name>
</gene>
<feature type="transmembrane region" description="Helical" evidence="6">
    <location>
        <begin position="721"/>
        <end position="741"/>
    </location>
</feature>
<organism evidence="9 10">
    <name type="scientific">Microdochium bolleyi</name>
    <dbReference type="NCBI Taxonomy" id="196109"/>
    <lineage>
        <taxon>Eukaryota</taxon>
        <taxon>Fungi</taxon>
        <taxon>Dikarya</taxon>
        <taxon>Ascomycota</taxon>
        <taxon>Pezizomycotina</taxon>
        <taxon>Sordariomycetes</taxon>
        <taxon>Xylariomycetidae</taxon>
        <taxon>Xylariales</taxon>
        <taxon>Microdochiaceae</taxon>
        <taxon>Microdochium</taxon>
    </lineage>
</organism>
<feature type="transmembrane region" description="Helical" evidence="6">
    <location>
        <begin position="770"/>
        <end position="789"/>
    </location>
</feature>
<keyword evidence="2 6" id="KW-0812">Transmembrane</keyword>
<feature type="transmembrane region" description="Helical" evidence="6">
    <location>
        <begin position="809"/>
        <end position="830"/>
    </location>
</feature>
<evidence type="ECO:0000256" key="4">
    <source>
        <dbReference type="ARBA" id="ARBA00023136"/>
    </source>
</evidence>
<dbReference type="EMBL" id="KQ964257">
    <property type="protein sequence ID" value="KXJ88899.1"/>
    <property type="molecule type" value="Genomic_DNA"/>
</dbReference>
<dbReference type="GO" id="GO:0016020">
    <property type="term" value="C:membrane"/>
    <property type="evidence" value="ECO:0007669"/>
    <property type="project" value="UniProtKB-SubCell"/>
</dbReference>
<evidence type="ECO:0000256" key="2">
    <source>
        <dbReference type="ARBA" id="ARBA00022692"/>
    </source>
</evidence>
<dbReference type="InterPro" id="IPR018823">
    <property type="entry name" value="ArAE_2_N"/>
</dbReference>
<feature type="compositionally biased region" description="Low complexity" evidence="5">
    <location>
        <begin position="1123"/>
        <end position="1136"/>
    </location>
</feature>
<feature type="compositionally biased region" description="Basic and acidic residues" evidence="5">
    <location>
        <begin position="1"/>
        <end position="10"/>
    </location>
</feature>